<organism evidence="2 3">
    <name type="scientific">Plakobranchus ocellatus</name>
    <dbReference type="NCBI Taxonomy" id="259542"/>
    <lineage>
        <taxon>Eukaryota</taxon>
        <taxon>Metazoa</taxon>
        <taxon>Spiralia</taxon>
        <taxon>Lophotrochozoa</taxon>
        <taxon>Mollusca</taxon>
        <taxon>Gastropoda</taxon>
        <taxon>Heterobranchia</taxon>
        <taxon>Euthyneura</taxon>
        <taxon>Panpulmonata</taxon>
        <taxon>Sacoglossa</taxon>
        <taxon>Placobranchoidea</taxon>
        <taxon>Plakobranchidae</taxon>
        <taxon>Plakobranchus</taxon>
    </lineage>
</organism>
<protein>
    <submittedName>
        <fullName evidence="2">Uncharacterized protein</fullName>
    </submittedName>
</protein>
<comment type="caution">
    <text evidence="2">The sequence shown here is derived from an EMBL/GenBank/DDBJ whole genome shotgun (WGS) entry which is preliminary data.</text>
</comment>
<feature type="transmembrane region" description="Helical" evidence="1">
    <location>
        <begin position="16"/>
        <end position="41"/>
    </location>
</feature>
<evidence type="ECO:0000313" key="2">
    <source>
        <dbReference type="EMBL" id="GFN75746.1"/>
    </source>
</evidence>
<dbReference type="AlphaFoldDB" id="A0AAV3XZY2"/>
<keyword evidence="1" id="KW-0472">Membrane</keyword>
<name>A0AAV3XZY2_9GAST</name>
<evidence type="ECO:0000256" key="1">
    <source>
        <dbReference type="SAM" id="Phobius"/>
    </source>
</evidence>
<evidence type="ECO:0000313" key="3">
    <source>
        <dbReference type="Proteomes" id="UP000735302"/>
    </source>
</evidence>
<keyword evidence="1" id="KW-0812">Transmembrane</keyword>
<keyword evidence="1" id="KW-1133">Transmembrane helix</keyword>
<reference evidence="2 3" key="1">
    <citation type="journal article" date="2021" name="Elife">
        <title>Chloroplast acquisition without the gene transfer in kleptoplastic sea slugs, Plakobranchus ocellatus.</title>
        <authorList>
            <person name="Maeda T."/>
            <person name="Takahashi S."/>
            <person name="Yoshida T."/>
            <person name="Shimamura S."/>
            <person name="Takaki Y."/>
            <person name="Nagai Y."/>
            <person name="Toyoda A."/>
            <person name="Suzuki Y."/>
            <person name="Arimoto A."/>
            <person name="Ishii H."/>
            <person name="Satoh N."/>
            <person name="Nishiyama T."/>
            <person name="Hasebe M."/>
            <person name="Maruyama T."/>
            <person name="Minagawa J."/>
            <person name="Obokata J."/>
            <person name="Shigenobu S."/>
        </authorList>
    </citation>
    <scope>NUCLEOTIDE SEQUENCE [LARGE SCALE GENOMIC DNA]</scope>
</reference>
<gene>
    <name evidence="2" type="ORF">PoB_000225200</name>
</gene>
<accession>A0AAV3XZY2</accession>
<proteinExistence type="predicted"/>
<dbReference type="EMBL" id="BLXT01000298">
    <property type="protein sequence ID" value="GFN75746.1"/>
    <property type="molecule type" value="Genomic_DNA"/>
</dbReference>
<dbReference type="Proteomes" id="UP000735302">
    <property type="component" value="Unassembled WGS sequence"/>
</dbReference>
<sequence>MAPEALSPSASSYCPFIILPVFFFTLSSLYHSTVLNLVFIFSSPYHHPRPHLHLIAPLSLSSTSSYPYRPDIIVLDLLFALSCPYHCPRPLHLTVTVSLSSTSHSPYRSHIILLHVRFAYPSISSFLSSSPYRPHIIVSVFFALSSLYHCSRFLRLIVPISLFSSFSLPYRPHIIFFDLPFALSSPYHLLCLLSLIFPISLYSSSSSHRRPPHIIIPVRFMLSSSYHYLRPPHRPIVTISLYPSSSPHRSHIIVIDLLIALCPYHCHRPRLCSSSSYHYPCLCLSHPYCSLAIASPHVFLS</sequence>
<keyword evidence="3" id="KW-1185">Reference proteome</keyword>